<keyword evidence="14" id="KW-1185">Reference proteome</keyword>
<keyword evidence="3 11" id="KW-0808">Transferase</keyword>
<comment type="subcellular location">
    <subcellularLocation>
        <location evidence="1">Endomembrane system</location>
        <topology evidence="1">Multi-pass membrane protein</topology>
    </subcellularLocation>
</comment>
<feature type="transmembrane region" description="Helical" evidence="11">
    <location>
        <begin position="210"/>
        <end position="238"/>
    </location>
</feature>
<evidence type="ECO:0000256" key="10">
    <source>
        <dbReference type="ARBA" id="ARBA00048048"/>
    </source>
</evidence>
<evidence type="ECO:0000256" key="9">
    <source>
        <dbReference type="ARBA" id="ARBA00023315"/>
    </source>
</evidence>
<dbReference type="OrthoDB" id="9909019at2759"/>
<evidence type="ECO:0000256" key="7">
    <source>
        <dbReference type="ARBA" id="ARBA00023139"/>
    </source>
</evidence>
<dbReference type="Proteomes" id="UP000187429">
    <property type="component" value="Unassembled WGS sequence"/>
</dbReference>
<evidence type="ECO:0000256" key="11">
    <source>
        <dbReference type="RuleBase" id="RU079119"/>
    </source>
</evidence>
<evidence type="ECO:0000313" key="14">
    <source>
        <dbReference type="Proteomes" id="UP000187429"/>
    </source>
</evidence>
<evidence type="ECO:0000256" key="3">
    <source>
        <dbReference type="ARBA" id="ARBA00022679"/>
    </source>
</evidence>
<evidence type="ECO:0000256" key="6">
    <source>
        <dbReference type="ARBA" id="ARBA00023136"/>
    </source>
</evidence>
<comment type="caution">
    <text evidence="13">The sequence shown here is derived from an EMBL/GenBank/DDBJ whole genome shotgun (WGS) entry which is preliminary data.</text>
</comment>
<feature type="transmembrane region" description="Helical" evidence="11">
    <location>
        <begin position="12"/>
        <end position="31"/>
    </location>
</feature>
<proteinExistence type="inferred from homology"/>
<evidence type="ECO:0000256" key="8">
    <source>
        <dbReference type="ARBA" id="ARBA00023288"/>
    </source>
</evidence>
<keyword evidence="8" id="KW-0449">Lipoprotein</keyword>
<dbReference type="GO" id="GO:0005794">
    <property type="term" value="C:Golgi apparatus"/>
    <property type="evidence" value="ECO:0007669"/>
    <property type="project" value="TreeGrafter"/>
</dbReference>
<gene>
    <name evidence="13" type="ORF">AYI69_g9624</name>
</gene>
<dbReference type="PANTHER" id="PTHR22883">
    <property type="entry name" value="ZINC FINGER DHHC DOMAIN CONTAINING PROTEIN"/>
    <property type="match status" value="1"/>
</dbReference>
<evidence type="ECO:0000256" key="2">
    <source>
        <dbReference type="ARBA" id="ARBA00008574"/>
    </source>
</evidence>
<protein>
    <recommendedName>
        <fullName evidence="11">Palmitoyltransferase</fullName>
        <ecNumber evidence="11">2.3.1.225</ecNumber>
    </recommendedName>
</protein>
<dbReference type="PANTHER" id="PTHR22883:SF301">
    <property type="entry name" value="PALMITOYLTRANSFERASE ZDHHC12"/>
    <property type="match status" value="1"/>
</dbReference>
<dbReference type="GO" id="GO:0019706">
    <property type="term" value="F:protein-cysteine S-palmitoyltransferase activity"/>
    <property type="evidence" value="ECO:0007669"/>
    <property type="project" value="UniProtKB-EC"/>
</dbReference>
<dbReference type="GO" id="GO:0006612">
    <property type="term" value="P:protein targeting to membrane"/>
    <property type="evidence" value="ECO:0007669"/>
    <property type="project" value="TreeGrafter"/>
</dbReference>
<feature type="transmembrane region" description="Helical" evidence="11">
    <location>
        <begin position="74"/>
        <end position="100"/>
    </location>
</feature>
<sequence length="395" mass="46701">MSFESFVDVKFIYGLAVAGNIVFWSVILGSNPRFKGTIFDKSYKFFIVTAPELIKYYFEMIFGEMKRNDEPIDYYYYMIWFYRAIFVTGYFVLMFVYWVYTFPLYSVGYFGPLGKTIPQVLALIFVPMNAYLYYMMYSVNPGIITKENNEEALKKFQYDYILYRPRYCDICKIKCPARSHHCKSCNVCVLKFDHHCVLTHRCVGINNNRYLLLFCINLVLISFFGTIFLTMVLMGLAAQKGYPPSFYYSKTTGLNFIKLRHVFFGLYTTHMMEWLLYITLAFVVPIAALFTLYQFVMHAYGLTSFEVFHRSKLSGMIKEKKIYFVIPPPETGHHKFVKYFDSEEDKKNDREPDPTDEYERVLITSIDQLPHQYSLSIYENFKTILFPDTLEPTTY</sequence>
<evidence type="ECO:0000259" key="12">
    <source>
        <dbReference type="Pfam" id="PF01529"/>
    </source>
</evidence>
<dbReference type="InterPro" id="IPR001594">
    <property type="entry name" value="Palmitoyltrfase_DHHC"/>
</dbReference>
<dbReference type="EMBL" id="LSSM01005775">
    <property type="protein sequence ID" value="OMJ11973.1"/>
    <property type="molecule type" value="Genomic_DNA"/>
</dbReference>
<feature type="transmembrane region" description="Helical" evidence="11">
    <location>
        <begin position="274"/>
        <end position="296"/>
    </location>
</feature>
<dbReference type="GO" id="GO:0005783">
    <property type="term" value="C:endoplasmic reticulum"/>
    <property type="evidence" value="ECO:0007669"/>
    <property type="project" value="TreeGrafter"/>
</dbReference>
<evidence type="ECO:0000256" key="1">
    <source>
        <dbReference type="ARBA" id="ARBA00004127"/>
    </source>
</evidence>
<evidence type="ECO:0000313" key="13">
    <source>
        <dbReference type="EMBL" id="OMJ11973.1"/>
    </source>
</evidence>
<dbReference type="PROSITE" id="PS50216">
    <property type="entry name" value="DHHC"/>
    <property type="match status" value="1"/>
</dbReference>
<keyword evidence="6 11" id="KW-0472">Membrane</keyword>
<keyword evidence="9 11" id="KW-0012">Acyltransferase</keyword>
<accession>A0A1R1XBI5</accession>
<dbReference type="InterPro" id="IPR039859">
    <property type="entry name" value="PFA4/ZDH16/20/ERF2-like"/>
</dbReference>
<dbReference type="EC" id="2.3.1.225" evidence="11"/>
<dbReference type="AlphaFoldDB" id="A0A1R1XBI5"/>
<dbReference type="Pfam" id="PF01529">
    <property type="entry name" value="DHHC"/>
    <property type="match status" value="1"/>
</dbReference>
<feature type="transmembrane region" description="Helical" evidence="11">
    <location>
        <begin position="120"/>
        <end position="137"/>
    </location>
</feature>
<organism evidence="13 14">
    <name type="scientific">Smittium culicis</name>
    <dbReference type="NCBI Taxonomy" id="133412"/>
    <lineage>
        <taxon>Eukaryota</taxon>
        <taxon>Fungi</taxon>
        <taxon>Fungi incertae sedis</taxon>
        <taxon>Zoopagomycota</taxon>
        <taxon>Kickxellomycotina</taxon>
        <taxon>Harpellomycetes</taxon>
        <taxon>Harpellales</taxon>
        <taxon>Legeriomycetaceae</taxon>
        <taxon>Smittium</taxon>
    </lineage>
</organism>
<evidence type="ECO:0000256" key="4">
    <source>
        <dbReference type="ARBA" id="ARBA00022692"/>
    </source>
</evidence>
<keyword evidence="4 11" id="KW-0812">Transmembrane</keyword>
<keyword evidence="7" id="KW-0564">Palmitate</keyword>
<evidence type="ECO:0000256" key="5">
    <source>
        <dbReference type="ARBA" id="ARBA00022989"/>
    </source>
</evidence>
<keyword evidence="5 11" id="KW-1133">Transmembrane helix</keyword>
<name>A0A1R1XBI5_9FUNG</name>
<reference evidence="14" key="1">
    <citation type="submission" date="2017-01" db="EMBL/GenBank/DDBJ databases">
        <authorList>
            <person name="Wang Y."/>
            <person name="White M."/>
            <person name="Kvist S."/>
            <person name="Moncalvo J.-M."/>
        </authorList>
    </citation>
    <scope>NUCLEOTIDE SEQUENCE [LARGE SCALE GENOMIC DNA]</scope>
    <source>
        <strain evidence="14">ID-206-W2</strain>
    </source>
</reference>
<comment type="catalytic activity">
    <reaction evidence="10 11">
        <text>L-cysteinyl-[protein] + hexadecanoyl-CoA = S-hexadecanoyl-L-cysteinyl-[protein] + CoA</text>
        <dbReference type="Rhea" id="RHEA:36683"/>
        <dbReference type="Rhea" id="RHEA-COMP:10131"/>
        <dbReference type="Rhea" id="RHEA-COMP:11032"/>
        <dbReference type="ChEBI" id="CHEBI:29950"/>
        <dbReference type="ChEBI" id="CHEBI:57287"/>
        <dbReference type="ChEBI" id="CHEBI:57379"/>
        <dbReference type="ChEBI" id="CHEBI:74151"/>
        <dbReference type="EC" id="2.3.1.225"/>
    </reaction>
</comment>
<feature type="domain" description="Palmitoyltransferase DHHC" evidence="12">
    <location>
        <begin position="164"/>
        <end position="307"/>
    </location>
</feature>
<comment type="similarity">
    <text evidence="2 11">Belongs to the DHHC palmitoyltransferase family.</text>
</comment>
<comment type="domain">
    <text evidence="11">The DHHC domain is required for palmitoyltransferase activity.</text>
</comment>